<gene>
    <name evidence="6" type="primary">vif</name>
</gene>
<reference evidence="6" key="1">
    <citation type="journal article" date="2015" name="Virology">
        <title>Generation of a molecular clone of an attenuated lentivirus, a first step in understanding cytopathogenicity and virulence.</title>
        <authorList>
            <person name="Blatti-Cardinaux L."/>
            <person name="Pisoni G."/>
            <person name="Stoffel M.H."/>
            <person name="Zanoni R."/>
            <person name="Zahno M.L."/>
            <person name="Bertoni G."/>
        </authorList>
    </citation>
    <scope>NUCLEOTIDE SEQUENCE</scope>
    <source>
        <strain evidence="6">G6221</strain>
    </source>
</reference>
<keyword evidence="4" id="KW-0946">Virion</keyword>
<dbReference type="EMBL" id="KT453988">
    <property type="protein sequence ID" value="ALU34095.1"/>
    <property type="molecule type" value="Genomic_DNA"/>
</dbReference>
<dbReference type="Pfam" id="PF07401">
    <property type="entry name" value="Lenti_VIF_2"/>
    <property type="match status" value="1"/>
</dbReference>
<dbReference type="InterPro" id="IPR009979">
    <property type="entry name" value="Lenti_VIF_2"/>
</dbReference>
<evidence type="ECO:0000256" key="1">
    <source>
        <dbReference type="ARBA" id="ARBA00004192"/>
    </source>
</evidence>
<protein>
    <recommendedName>
        <fullName evidence="3">Virion infectivity factor</fullName>
    </recommendedName>
</protein>
<sequence length="230" mass="28665">MLNLYQSPRKQEKKRRRVMGPQLPLWAWKETAFSINQEPYWYSTVRLQALMWNKRGHKLMFIAEKEGYEYWETSNQEWKMELRRDLKVINQINYKNTWQYKRKKEWNTIGIWYETPGDYKREEKQFWFHWRVALCSCKKERWDIRDFMIGRHRWDLCKSCIQGEIVKNTERRSLQRLALLHLTKSHVFQVMPLWRARRVSTTRFPWCRDPTGYTLPWPLQECWEMESIFE</sequence>
<evidence type="ECO:0000256" key="3">
    <source>
        <dbReference type="ARBA" id="ARBA00021299"/>
    </source>
</evidence>
<comment type="subcellular location">
    <subcellularLocation>
        <location evidence="1">Host cytoplasm</location>
    </subcellularLocation>
    <subcellularLocation>
        <location evidence="2">Virion</location>
    </subcellularLocation>
</comment>
<dbReference type="GO" id="GO:0030430">
    <property type="term" value="C:host cell cytoplasm"/>
    <property type="evidence" value="ECO:0007669"/>
    <property type="project" value="UniProtKB-SubCell"/>
</dbReference>
<keyword evidence="5" id="KW-1035">Host cytoplasm</keyword>
<evidence type="ECO:0000313" key="6">
    <source>
        <dbReference type="EMBL" id="ALU34095.1"/>
    </source>
</evidence>
<evidence type="ECO:0000256" key="5">
    <source>
        <dbReference type="ARBA" id="ARBA00023200"/>
    </source>
</evidence>
<organism evidence="6">
    <name type="scientific">Small ruminant lentivirus</name>
    <dbReference type="NCBI Taxonomy" id="254355"/>
    <lineage>
        <taxon>Viruses</taxon>
        <taxon>Riboviria</taxon>
        <taxon>Pararnavirae</taxon>
        <taxon>Artverviricota</taxon>
        <taxon>Revtraviricetes</taxon>
        <taxon>Ortervirales</taxon>
        <taxon>Retroviridae</taxon>
        <taxon>Orthoretrovirinae</taxon>
        <taxon>Lentivirus</taxon>
        <taxon>Lentivirus capartenc</taxon>
        <taxon>Caprine arthritis encephalitis virus</taxon>
    </lineage>
</organism>
<dbReference type="GO" id="GO:0044423">
    <property type="term" value="C:virion component"/>
    <property type="evidence" value="ECO:0007669"/>
    <property type="project" value="UniProtKB-KW"/>
</dbReference>
<name>A0A0U2NL67_CAEV</name>
<accession>A0A0U2NL67</accession>
<evidence type="ECO:0000256" key="2">
    <source>
        <dbReference type="ARBA" id="ARBA00004328"/>
    </source>
</evidence>
<proteinExistence type="predicted"/>
<evidence type="ECO:0000256" key="4">
    <source>
        <dbReference type="ARBA" id="ARBA00022844"/>
    </source>
</evidence>